<sequence>MSSHTPSPHRFLAPSSQPSSTPKSAISKPPSSLRHGFTAQSQTPKPAFSARRAAETPKVTPAKRFVITPLRSLSGGGIRGGSGTQDEVGLQAELTPREKPPRKLKRVESIDEGSQSTSPGSPRGTELEREVALSIEHDTSVYARSRGGGYEVEEEHAEEDADAEMLFQPQREYINVNKRRRRLSPAEPSSPPARRPSLPNISLQVEPVSNRQTQDPRTPAPAPHTHRFLTPAPRAPIFGNPKATPTTMTTTTTTTTTTTPAPSRPHFILPSQHMSPPKLSTPLPETFSPSRKGQKYVPGGLASTLQSWIIETAHTGYAAQTRDMVIYGREKDDGVKLKVRVTDIGAGSDSEGEGEDHVECYPGGVVFAQGDVEMGMSYGCNAPRASSIVGDEGGVRVMLAGQGSARGIGGVRVRVGSLLGIRGPMWDVDVGGEKWNVGVDWVVL</sequence>
<feature type="compositionally biased region" description="Low complexity" evidence="1">
    <location>
        <begin position="244"/>
        <end position="260"/>
    </location>
</feature>
<feature type="compositionally biased region" description="Gly residues" evidence="1">
    <location>
        <begin position="74"/>
        <end position="83"/>
    </location>
</feature>
<evidence type="ECO:0000313" key="2">
    <source>
        <dbReference type="EMBL" id="KAF2707671.1"/>
    </source>
</evidence>
<dbReference type="Proteomes" id="UP000799428">
    <property type="component" value="Unassembled WGS sequence"/>
</dbReference>
<feature type="compositionally biased region" description="Polar residues" evidence="1">
    <location>
        <begin position="14"/>
        <end position="24"/>
    </location>
</feature>
<dbReference type="AlphaFoldDB" id="A0A6G1K5F1"/>
<feature type="compositionally biased region" description="Basic and acidic residues" evidence="1">
    <location>
        <begin position="125"/>
        <end position="139"/>
    </location>
</feature>
<reference evidence="2" key="1">
    <citation type="journal article" date="2020" name="Stud. Mycol.">
        <title>101 Dothideomycetes genomes: a test case for predicting lifestyles and emergence of pathogens.</title>
        <authorList>
            <person name="Haridas S."/>
            <person name="Albert R."/>
            <person name="Binder M."/>
            <person name="Bloem J."/>
            <person name="Labutti K."/>
            <person name="Salamov A."/>
            <person name="Andreopoulos B."/>
            <person name="Baker S."/>
            <person name="Barry K."/>
            <person name="Bills G."/>
            <person name="Bluhm B."/>
            <person name="Cannon C."/>
            <person name="Castanera R."/>
            <person name="Culley D."/>
            <person name="Daum C."/>
            <person name="Ezra D."/>
            <person name="Gonzalez J."/>
            <person name="Henrissat B."/>
            <person name="Kuo A."/>
            <person name="Liang C."/>
            <person name="Lipzen A."/>
            <person name="Lutzoni F."/>
            <person name="Magnuson J."/>
            <person name="Mondo S."/>
            <person name="Nolan M."/>
            <person name="Ohm R."/>
            <person name="Pangilinan J."/>
            <person name="Park H.-J."/>
            <person name="Ramirez L."/>
            <person name="Alfaro M."/>
            <person name="Sun H."/>
            <person name="Tritt A."/>
            <person name="Yoshinaga Y."/>
            <person name="Zwiers L.-H."/>
            <person name="Turgeon B."/>
            <person name="Goodwin S."/>
            <person name="Spatafora J."/>
            <person name="Crous P."/>
            <person name="Grigoriev I."/>
        </authorList>
    </citation>
    <scope>NUCLEOTIDE SEQUENCE</scope>
    <source>
        <strain evidence="2">CBS 279.74</strain>
    </source>
</reference>
<feature type="compositionally biased region" description="Acidic residues" evidence="1">
    <location>
        <begin position="151"/>
        <end position="163"/>
    </location>
</feature>
<organism evidence="2 3">
    <name type="scientific">Pleomassaria siparia CBS 279.74</name>
    <dbReference type="NCBI Taxonomy" id="1314801"/>
    <lineage>
        <taxon>Eukaryota</taxon>
        <taxon>Fungi</taxon>
        <taxon>Dikarya</taxon>
        <taxon>Ascomycota</taxon>
        <taxon>Pezizomycotina</taxon>
        <taxon>Dothideomycetes</taxon>
        <taxon>Pleosporomycetidae</taxon>
        <taxon>Pleosporales</taxon>
        <taxon>Pleomassariaceae</taxon>
        <taxon>Pleomassaria</taxon>
    </lineage>
</organism>
<name>A0A6G1K5F1_9PLEO</name>
<feature type="region of interest" description="Disordered" evidence="1">
    <location>
        <begin position="1"/>
        <end position="263"/>
    </location>
</feature>
<feature type="compositionally biased region" description="Basic and acidic residues" evidence="1">
    <location>
        <begin position="95"/>
        <end position="109"/>
    </location>
</feature>
<proteinExistence type="predicted"/>
<evidence type="ECO:0000313" key="3">
    <source>
        <dbReference type="Proteomes" id="UP000799428"/>
    </source>
</evidence>
<feature type="compositionally biased region" description="Polar residues" evidence="1">
    <location>
        <begin position="200"/>
        <end position="216"/>
    </location>
</feature>
<evidence type="ECO:0000256" key="1">
    <source>
        <dbReference type="SAM" id="MobiDB-lite"/>
    </source>
</evidence>
<protein>
    <submittedName>
        <fullName evidence="2">Uncharacterized protein</fullName>
    </submittedName>
</protein>
<accession>A0A6G1K5F1</accession>
<dbReference type="EMBL" id="MU005773">
    <property type="protein sequence ID" value="KAF2707671.1"/>
    <property type="molecule type" value="Genomic_DNA"/>
</dbReference>
<keyword evidence="3" id="KW-1185">Reference proteome</keyword>
<dbReference type="OrthoDB" id="5389296at2759"/>
<gene>
    <name evidence="2" type="ORF">K504DRAFT_470058</name>
</gene>